<evidence type="ECO:0000313" key="2">
    <source>
        <dbReference type="EMBL" id="GAW02702.1"/>
    </source>
</evidence>
<keyword evidence="1" id="KW-0732">Signal</keyword>
<dbReference type="AlphaFoldDB" id="A0A1Q3E620"/>
<evidence type="ECO:0000256" key="1">
    <source>
        <dbReference type="SAM" id="SignalP"/>
    </source>
</evidence>
<reference evidence="2 3" key="1">
    <citation type="submission" date="2016-08" db="EMBL/GenBank/DDBJ databases">
        <authorList>
            <consortium name="Lentinula edodes genome sequencing consortium"/>
            <person name="Sakamoto Y."/>
            <person name="Nakade K."/>
            <person name="Sato S."/>
            <person name="Yoshida Y."/>
            <person name="Miyazaki K."/>
            <person name="Natsume S."/>
            <person name="Konno N."/>
        </authorList>
    </citation>
    <scope>NUCLEOTIDE SEQUENCE [LARGE SCALE GENOMIC DNA]</scope>
    <source>
        <strain evidence="2 3">NBRC 111202</strain>
    </source>
</reference>
<dbReference type="Proteomes" id="UP000188533">
    <property type="component" value="Unassembled WGS sequence"/>
</dbReference>
<feature type="chain" id="PRO_5012004011" evidence="1">
    <location>
        <begin position="29"/>
        <end position="255"/>
    </location>
</feature>
<sequence length="255" mass="28377">MCQFSAFRNYLGIFCVMIIAITLPVTSACPVTVLQSTLNVRGHSLEPISPSLYGRADSGRSWNKSVLRILGGKGVRIPKTCVQAKPKTDPSDGELTGFGFTHSSNGHLAKEGGQLSDFYLSRPKGQYYDDLVLYRRPILPNRNPVADPQVRAGITAVAIDNHLTTFQKFWKCVVYADKKQIDIIKPQKTVLDDKPSTSLASNFIAYYKDKEQGIDDTVMQISQQLAMQLRLRAVCLPSECDNAMINHKPLPEWSL</sequence>
<accession>A0A1Q3E620</accession>
<feature type="signal peptide" evidence="1">
    <location>
        <begin position="1"/>
        <end position="28"/>
    </location>
</feature>
<name>A0A1Q3E620_LENED</name>
<organism evidence="2 3">
    <name type="scientific">Lentinula edodes</name>
    <name type="common">Shiitake mushroom</name>
    <name type="synonym">Lentinus edodes</name>
    <dbReference type="NCBI Taxonomy" id="5353"/>
    <lineage>
        <taxon>Eukaryota</taxon>
        <taxon>Fungi</taxon>
        <taxon>Dikarya</taxon>
        <taxon>Basidiomycota</taxon>
        <taxon>Agaricomycotina</taxon>
        <taxon>Agaricomycetes</taxon>
        <taxon>Agaricomycetidae</taxon>
        <taxon>Agaricales</taxon>
        <taxon>Marasmiineae</taxon>
        <taxon>Omphalotaceae</taxon>
        <taxon>Lentinula</taxon>
    </lineage>
</organism>
<comment type="caution">
    <text evidence="2">The sequence shown here is derived from an EMBL/GenBank/DDBJ whole genome shotgun (WGS) entry which is preliminary data.</text>
</comment>
<gene>
    <name evidence="2" type="ORF">LENED_004370</name>
</gene>
<dbReference type="EMBL" id="BDGU01000112">
    <property type="protein sequence ID" value="GAW02702.1"/>
    <property type="molecule type" value="Genomic_DNA"/>
</dbReference>
<proteinExistence type="predicted"/>
<reference evidence="2 3" key="2">
    <citation type="submission" date="2017-02" db="EMBL/GenBank/DDBJ databases">
        <title>A genome survey and senescence transcriptome analysis in Lentinula edodes.</title>
        <authorList>
            <person name="Sakamoto Y."/>
            <person name="Nakade K."/>
            <person name="Sato S."/>
            <person name="Yoshida Y."/>
            <person name="Miyazaki K."/>
            <person name="Natsume S."/>
            <person name="Konno N."/>
        </authorList>
    </citation>
    <scope>NUCLEOTIDE SEQUENCE [LARGE SCALE GENOMIC DNA]</scope>
    <source>
        <strain evidence="2 3">NBRC 111202</strain>
    </source>
</reference>
<protein>
    <submittedName>
        <fullName evidence="2">Uncharacterized protein</fullName>
    </submittedName>
</protein>
<keyword evidence="3" id="KW-1185">Reference proteome</keyword>
<evidence type="ECO:0000313" key="3">
    <source>
        <dbReference type="Proteomes" id="UP000188533"/>
    </source>
</evidence>